<evidence type="ECO:0000259" key="1">
    <source>
        <dbReference type="Pfam" id="PF02558"/>
    </source>
</evidence>
<organism evidence="2 3">
    <name type="scientific">Frondihabitans australicus</name>
    <dbReference type="NCBI Taxonomy" id="386892"/>
    <lineage>
        <taxon>Bacteria</taxon>
        <taxon>Bacillati</taxon>
        <taxon>Actinomycetota</taxon>
        <taxon>Actinomycetes</taxon>
        <taxon>Micrococcales</taxon>
        <taxon>Microbacteriaceae</taxon>
        <taxon>Frondihabitans</taxon>
    </lineage>
</organism>
<protein>
    <submittedName>
        <fullName evidence="2">2-dehydropantoate 2-reductase</fullName>
    </submittedName>
</protein>
<proteinExistence type="predicted"/>
<feature type="domain" description="Ketopantoate reductase N-terminal" evidence="1">
    <location>
        <begin position="3"/>
        <end position="144"/>
    </location>
</feature>
<dbReference type="Pfam" id="PF02558">
    <property type="entry name" value="ApbA"/>
    <property type="match status" value="1"/>
</dbReference>
<dbReference type="InterPro" id="IPR013332">
    <property type="entry name" value="KPR_N"/>
</dbReference>
<evidence type="ECO:0000313" key="3">
    <source>
        <dbReference type="Proteomes" id="UP000280008"/>
    </source>
</evidence>
<name>A0A495IIY2_9MICO</name>
<dbReference type="RefSeq" id="WP_121370788.1">
    <property type="nucleotide sequence ID" value="NZ_RBKS01000001.1"/>
</dbReference>
<keyword evidence="3" id="KW-1185">Reference proteome</keyword>
<comment type="caution">
    <text evidence="2">The sequence shown here is derived from an EMBL/GenBank/DDBJ whole genome shotgun (WGS) entry which is preliminary data.</text>
</comment>
<dbReference type="Proteomes" id="UP000280008">
    <property type="component" value="Unassembled WGS sequence"/>
</dbReference>
<dbReference type="SUPFAM" id="SSF51735">
    <property type="entry name" value="NAD(P)-binding Rossmann-fold domains"/>
    <property type="match status" value="1"/>
</dbReference>
<dbReference type="Gene3D" id="3.40.50.720">
    <property type="entry name" value="NAD(P)-binding Rossmann-like Domain"/>
    <property type="match status" value="1"/>
</dbReference>
<dbReference type="AlphaFoldDB" id="A0A495IIY2"/>
<accession>A0A495IIY2</accession>
<sequence>MRILMFGRGVIATIYGSALQAAGHDVGFLVRPGRAAEYGSDVRLDLLDARHKASGRRSRETVTLRLREKLDVDDRFDLVIVSVGHHRLAEAAAFLAPRIGDATVLVFGNVWAEPADAVAPIPLSQVVWGFPQAGGGFGDDGVLHGAVMRAVLLGTGSGDSSRDSTARDAASVARHLIVLEAFERAGFTIRRQDDMRGWLLVHFVADAGMLSQGYRSGSLARMAGDRRAFQEAFRGAGELLPLVEARGVDLRRHRSATMPFRRPGLMGAVAAWASARFALARASLAAHTDPDTAEARALLLDVGAGVARLGLAAPRLVTPPER</sequence>
<gene>
    <name evidence="2" type="ORF">C8E83_3107</name>
</gene>
<reference evidence="2 3" key="1">
    <citation type="submission" date="2018-10" db="EMBL/GenBank/DDBJ databases">
        <title>Sequencing the genomes of 1000 actinobacteria strains.</title>
        <authorList>
            <person name="Klenk H.-P."/>
        </authorList>
    </citation>
    <scope>NUCLEOTIDE SEQUENCE [LARGE SCALE GENOMIC DNA]</scope>
    <source>
        <strain evidence="2 3">DSM 17894</strain>
    </source>
</reference>
<evidence type="ECO:0000313" key="2">
    <source>
        <dbReference type="EMBL" id="RKR75943.1"/>
    </source>
</evidence>
<dbReference type="InterPro" id="IPR036291">
    <property type="entry name" value="NAD(P)-bd_dom_sf"/>
</dbReference>
<dbReference type="EMBL" id="RBKS01000001">
    <property type="protein sequence ID" value="RKR75943.1"/>
    <property type="molecule type" value="Genomic_DNA"/>
</dbReference>
<dbReference type="OrthoDB" id="9793586at2"/>